<gene>
    <name evidence="2" type="ORF">IAC51_08885</name>
</gene>
<dbReference type="InterPro" id="IPR052894">
    <property type="entry name" value="AsmA-related"/>
</dbReference>
<dbReference type="GO" id="GO:0090313">
    <property type="term" value="P:regulation of protein targeting to membrane"/>
    <property type="evidence" value="ECO:0007669"/>
    <property type="project" value="TreeGrafter"/>
</dbReference>
<proteinExistence type="predicted"/>
<evidence type="ECO:0000256" key="1">
    <source>
        <dbReference type="SAM" id="MobiDB-lite"/>
    </source>
</evidence>
<dbReference type="PANTHER" id="PTHR30441:SF8">
    <property type="entry name" value="DUF748 DOMAIN-CONTAINING PROTEIN"/>
    <property type="match status" value="1"/>
</dbReference>
<accession>A0A940IFK4</accession>
<evidence type="ECO:0000313" key="3">
    <source>
        <dbReference type="Proteomes" id="UP000712007"/>
    </source>
</evidence>
<comment type="caution">
    <text evidence="2">The sequence shown here is derived from an EMBL/GenBank/DDBJ whole genome shotgun (WGS) entry which is preliminary data.</text>
</comment>
<feature type="region of interest" description="Disordered" evidence="1">
    <location>
        <begin position="572"/>
        <end position="595"/>
    </location>
</feature>
<organism evidence="2 3">
    <name type="scientific">Candidatus Aphodosoma intestinipullorum</name>
    <dbReference type="NCBI Taxonomy" id="2840674"/>
    <lineage>
        <taxon>Bacteria</taxon>
        <taxon>Pseudomonadati</taxon>
        <taxon>Bacteroidota</taxon>
        <taxon>Bacteroidia</taxon>
        <taxon>Bacteroidales</taxon>
        <taxon>Candidatus Aphodosoma</taxon>
    </lineage>
</organism>
<evidence type="ECO:0008006" key="4">
    <source>
        <dbReference type="Google" id="ProtNLM"/>
    </source>
</evidence>
<dbReference type="AlphaFoldDB" id="A0A940IFK4"/>
<feature type="non-terminal residue" evidence="2">
    <location>
        <position position="1"/>
    </location>
</feature>
<protein>
    <recommendedName>
        <fullName evidence="4">AsmA-like C-terminal domain-containing protein</fullName>
    </recommendedName>
</protein>
<sequence>ASATGLSLTLDGNLQNADADIAASIDVPGLRLSLNDSSKMAVSIDKTAIQADLTMRDNHIEGRLNGRLPATTFVMGSDTLANRVSLALDMPLALNMDILLAQLKQTQLTLNSIALTLDGSAQMRDSGDIGLDMNIATNSIAIDSLLALVPEKYTPMLSDFRELHGKIALNCRAEGVYNDSTMPLIDAALTLDDATVDYKPIPYRLEQTKADITASLDLNGKTPSTATINSLYAKTGTMWVSASGSADDLLGDPTVNASITGDINLPELKPVIPSEINIAMEGRIRPAVNARFRLSDIEKMNLEKISASGTIAYSGLDVTYDDSIKVTDSQGSISLNLPTARQKPMVNELADLTVKGHDLNFTMPGIEARIVSPELTVGVSNPLDTTKIPSLMCGFDIKSINASMGDTLSALLVAPKGHVSLSPMKKHPKVPSLTCSYSSDSLALHNGSAMDVTTRRISVNALSAYDRTQENLLLKWNPLLKVDFNDGVVAMDMLPSPVTIPAIKFTFAPRAMNITDSRIIVENSDFSLTGKVTNLRKFIKGEGLLLGELNFVSEQTDVDRLLAFVSGLGNDKTTETAENDDDETIEKEESEESSGPFMVPKGIDCAFNTHINKALFNGNEFNDVKGRLTVNDGKLVLEQMGFTSDAARMQLTGVYRSERENHLYAGLNFHLLDIDIRKLLDLVPYVDTVIPMLSSFEGAAQFHFVAETYLNSKYQPKISTLRGAAAIEGKDLVVLDSETFETISKYLMFSRKAKNVIDSLSVEMTVFRDEVDLYPFLISMDKWQAVLSGRYNLDNSYNCHISLTDCPLPVRLGLDIKGTPDDMDFKLVPCKYAALFKPKKKNEMQQRTLEMKNIITEALKSTVKEEGDDRI</sequence>
<dbReference type="PANTHER" id="PTHR30441">
    <property type="entry name" value="DUF748 DOMAIN-CONTAINING PROTEIN"/>
    <property type="match status" value="1"/>
</dbReference>
<dbReference type="GO" id="GO:0005886">
    <property type="term" value="C:plasma membrane"/>
    <property type="evidence" value="ECO:0007669"/>
    <property type="project" value="TreeGrafter"/>
</dbReference>
<reference evidence="2" key="1">
    <citation type="submission" date="2020-10" db="EMBL/GenBank/DDBJ databases">
        <authorList>
            <person name="Gilroy R."/>
        </authorList>
    </citation>
    <scope>NUCLEOTIDE SEQUENCE</scope>
    <source>
        <strain evidence="2">3924</strain>
    </source>
</reference>
<dbReference type="Proteomes" id="UP000712007">
    <property type="component" value="Unassembled WGS sequence"/>
</dbReference>
<evidence type="ECO:0000313" key="2">
    <source>
        <dbReference type="EMBL" id="MBO8440746.1"/>
    </source>
</evidence>
<dbReference type="EMBL" id="JADIMV010000152">
    <property type="protein sequence ID" value="MBO8440746.1"/>
    <property type="molecule type" value="Genomic_DNA"/>
</dbReference>
<feature type="compositionally biased region" description="Acidic residues" evidence="1">
    <location>
        <begin position="577"/>
        <end position="592"/>
    </location>
</feature>
<reference evidence="2" key="2">
    <citation type="journal article" date="2021" name="PeerJ">
        <title>Extensive microbial diversity within the chicken gut microbiome revealed by metagenomics and culture.</title>
        <authorList>
            <person name="Gilroy R."/>
            <person name="Ravi A."/>
            <person name="Getino M."/>
            <person name="Pursley I."/>
            <person name="Horton D.L."/>
            <person name="Alikhan N.F."/>
            <person name="Baker D."/>
            <person name="Gharbi K."/>
            <person name="Hall N."/>
            <person name="Watson M."/>
            <person name="Adriaenssens E.M."/>
            <person name="Foster-Nyarko E."/>
            <person name="Jarju S."/>
            <person name="Secka A."/>
            <person name="Antonio M."/>
            <person name="Oren A."/>
            <person name="Chaudhuri R.R."/>
            <person name="La Ragione R."/>
            <person name="Hildebrand F."/>
            <person name="Pallen M.J."/>
        </authorList>
    </citation>
    <scope>NUCLEOTIDE SEQUENCE</scope>
    <source>
        <strain evidence="2">3924</strain>
    </source>
</reference>
<name>A0A940IFK4_9BACT</name>